<evidence type="ECO:0000313" key="4">
    <source>
        <dbReference type="EnsemblMetazoa" id="HelroP166708"/>
    </source>
</evidence>
<keyword evidence="2" id="KW-1133">Transmembrane helix</keyword>
<dbReference type="GeneID" id="20201594"/>
<proteinExistence type="predicted"/>
<feature type="region of interest" description="Disordered" evidence="1">
    <location>
        <begin position="465"/>
        <end position="507"/>
    </location>
</feature>
<keyword evidence="2" id="KW-0472">Membrane</keyword>
<reference evidence="4" key="3">
    <citation type="submission" date="2015-06" db="UniProtKB">
        <authorList>
            <consortium name="EnsemblMetazoa"/>
        </authorList>
    </citation>
    <scope>IDENTIFICATION</scope>
</reference>
<feature type="region of interest" description="Disordered" evidence="1">
    <location>
        <begin position="122"/>
        <end position="148"/>
    </location>
</feature>
<evidence type="ECO:0000256" key="2">
    <source>
        <dbReference type="SAM" id="Phobius"/>
    </source>
</evidence>
<dbReference type="EMBL" id="AMQM01002526">
    <property type="status" value="NOT_ANNOTATED_CDS"/>
    <property type="molecule type" value="Genomic_DNA"/>
</dbReference>
<dbReference type="EMBL" id="AMQM01002527">
    <property type="status" value="NOT_ANNOTATED_CDS"/>
    <property type="molecule type" value="Genomic_DNA"/>
</dbReference>
<reference evidence="5" key="1">
    <citation type="submission" date="2012-12" db="EMBL/GenBank/DDBJ databases">
        <authorList>
            <person name="Hellsten U."/>
            <person name="Grimwood J."/>
            <person name="Chapman J.A."/>
            <person name="Shapiro H."/>
            <person name="Aerts A."/>
            <person name="Otillar R.P."/>
            <person name="Terry A.Y."/>
            <person name="Boore J.L."/>
            <person name="Simakov O."/>
            <person name="Marletaz F."/>
            <person name="Cho S.-J."/>
            <person name="Edsinger-Gonzales E."/>
            <person name="Havlak P."/>
            <person name="Kuo D.-H."/>
            <person name="Larsson T."/>
            <person name="Lv J."/>
            <person name="Arendt D."/>
            <person name="Savage R."/>
            <person name="Osoegawa K."/>
            <person name="de Jong P."/>
            <person name="Lindberg D.R."/>
            <person name="Seaver E.C."/>
            <person name="Weisblat D.A."/>
            <person name="Putnam N.H."/>
            <person name="Grigoriev I.V."/>
            <person name="Rokhsar D.S."/>
        </authorList>
    </citation>
    <scope>NUCLEOTIDE SEQUENCE</scope>
</reference>
<dbReference type="Proteomes" id="UP000015101">
    <property type="component" value="Unassembled WGS sequence"/>
</dbReference>
<dbReference type="EnsemblMetazoa" id="HelroT166708">
    <property type="protein sequence ID" value="HelroP166708"/>
    <property type="gene ID" value="HelroG166708"/>
</dbReference>
<keyword evidence="5" id="KW-1185">Reference proteome</keyword>
<organism evidence="4 5">
    <name type="scientific">Helobdella robusta</name>
    <name type="common">Californian leech</name>
    <dbReference type="NCBI Taxonomy" id="6412"/>
    <lineage>
        <taxon>Eukaryota</taxon>
        <taxon>Metazoa</taxon>
        <taxon>Spiralia</taxon>
        <taxon>Lophotrochozoa</taxon>
        <taxon>Annelida</taxon>
        <taxon>Clitellata</taxon>
        <taxon>Hirudinea</taxon>
        <taxon>Rhynchobdellida</taxon>
        <taxon>Glossiphoniidae</taxon>
        <taxon>Helobdella</taxon>
    </lineage>
</organism>
<dbReference type="EMBL" id="KB095812">
    <property type="protein sequence ID" value="ESO11693.1"/>
    <property type="molecule type" value="Genomic_DNA"/>
</dbReference>
<dbReference type="RefSeq" id="XP_009010181.1">
    <property type="nucleotide sequence ID" value="XM_009011933.1"/>
</dbReference>
<evidence type="ECO:0000313" key="3">
    <source>
        <dbReference type="EMBL" id="ESO11693.1"/>
    </source>
</evidence>
<name>T1EYE4_HELRO</name>
<gene>
    <name evidence="4" type="primary">20201594</name>
    <name evidence="3" type="ORF">HELRODRAFT_166708</name>
</gene>
<dbReference type="InParanoid" id="T1EYE4"/>
<dbReference type="HOGENOM" id="CLU_484200_0_0_1"/>
<feature type="transmembrane region" description="Helical" evidence="2">
    <location>
        <begin position="301"/>
        <end position="326"/>
    </location>
</feature>
<dbReference type="KEGG" id="hro:HELRODRAFT_166708"/>
<evidence type="ECO:0000256" key="1">
    <source>
        <dbReference type="SAM" id="MobiDB-lite"/>
    </source>
</evidence>
<evidence type="ECO:0000313" key="5">
    <source>
        <dbReference type="Proteomes" id="UP000015101"/>
    </source>
</evidence>
<feature type="region of interest" description="Disordered" evidence="1">
    <location>
        <begin position="397"/>
        <end position="427"/>
    </location>
</feature>
<reference evidence="3 5" key="2">
    <citation type="journal article" date="2013" name="Nature">
        <title>Insights into bilaterian evolution from three spiralian genomes.</title>
        <authorList>
            <person name="Simakov O."/>
            <person name="Marletaz F."/>
            <person name="Cho S.J."/>
            <person name="Edsinger-Gonzales E."/>
            <person name="Havlak P."/>
            <person name="Hellsten U."/>
            <person name="Kuo D.H."/>
            <person name="Larsson T."/>
            <person name="Lv J."/>
            <person name="Arendt D."/>
            <person name="Savage R."/>
            <person name="Osoegawa K."/>
            <person name="de Jong P."/>
            <person name="Grimwood J."/>
            <person name="Chapman J.A."/>
            <person name="Shapiro H."/>
            <person name="Aerts A."/>
            <person name="Otillar R.P."/>
            <person name="Terry A.Y."/>
            <person name="Boore J.L."/>
            <person name="Grigoriev I.V."/>
            <person name="Lindberg D.R."/>
            <person name="Seaver E.C."/>
            <person name="Weisblat D.A."/>
            <person name="Putnam N.H."/>
            <person name="Rokhsar D.S."/>
        </authorList>
    </citation>
    <scope>NUCLEOTIDE SEQUENCE</scope>
</reference>
<sequence length="563" mass="63519">MKKKSGELTYYKKYPSITIKNKKTYTPVFSVRNIVITDDVRNTIILQCDEKIIAHGDIYRIIPTQLPNSSNYDYLLANQPNVPFPAGTYVCFPNYLNIKITRTKQAEVVVLKQGPICDLSVSQQTKKGSTPQPPNGQKQRQQQQQQRQQHIRPQLYFDVIPVTEMNQKIILNKKTDIHLLCTLCYQGNLKPKMTLTYDGSELAGNITHNSKDELLKLVTFQTEFYIKNVFSVDEMVHILVNTTFEGSNERDDKSDIDRHPPEYSHYWSVYLVGNGSEPTLGSVTDRSTTEERSHSTDGGNLVFFLPIIILVLVLIFIVVCFAIFYFRINKKIKVIQGSTSISGGSIPSSLRTNTLSRVDRNLSVYDEINLDEMIECFEEMSGGGVGVVMADGGVRSSGSVGGAYECPRRSFGRRDESGNPWYNQANKHHSSNLYAGINNNGGQQPQEAYSSLKKHINQDGHLYQKVNAGSKNNREKKHKKKNAEKDKTTNNKTGKSHNRYSNPKQENISSVQNLENETNNNNNNKNVSNNFNIVNSAILKKANKKNKNKKQTLLESAGIGNVY</sequence>
<dbReference type="AlphaFoldDB" id="T1EYE4"/>
<keyword evidence="2" id="KW-0812">Transmembrane</keyword>
<accession>T1EYE4</accession>
<feature type="compositionally biased region" description="Basic and acidic residues" evidence="1">
    <location>
        <begin position="406"/>
        <end position="417"/>
    </location>
</feature>
<dbReference type="CTD" id="20201594"/>
<protein>
    <submittedName>
        <fullName evidence="3 4">Uncharacterized protein</fullName>
    </submittedName>
</protein>
<feature type="compositionally biased region" description="Low complexity" evidence="1">
    <location>
        <begin position="135"/>
        <end position="148"/>
    </location>
</feature>